<comment type="caution">
    <text evidence="1">The sequence shown here is derived from an EMBL/GenBank/DDBJ whole genome shotgun (WGS) entry which is preliminary data.</text>
</comment>
<sequence length="180" mass="21007">MPSSAVSILNLSELNRQRWRTARRLGFNSIDALDEWEEMVVTDHFAIFIIDYLARGYCITPDKRELIRHVDLKRAVKRRVRMLEDSRFEEALCENEDKSEWTAKDHYRAFIVGVVADDKWLGRHDVAGTIMKDRGWSPLTTTLKMLRYLEDLINEWLESAGDSVARRKAGLPEGRVVRSR</sequence>
<dbReference type="EMBL" id="JAZGUE010000003">
    <property type="protein sequence ID" value="KAL2268799.1"/>
    <property type="molecule type" value="Genomic_DNA"/>
</dbReference>
<protein>
    <submittedName>
        <fullName evidence="1">Uncharacterized protein</fullName>
    </submittedName>
</protein>
<organism evidence="1 2">
    <name type="scientific">Remersonia thermophila</name>
    <dbReference type="NCBI Taxonomy" id="72144"/>
    <lineage>
        <taxon>Eukaryota</taxon>
        <taxon>Fungi</taxon>
        <taxon>Dikarya</taxon>
        <taxon>Ascomycota</taxon>
        <taxon>Pezizomycotina</taxon>
        <taxon>Sordariomycetes</taxon>
        <taxon>Sordariomycetidae</taxon>
        <taxon>Sordariales</taxon>
        <taxon>Sordariales incertae sedis</taxon>
        <taxon>Remersonia</taxon>
    </lineage>
</organism>
<evidence type="ECO:0000313" key="1">
    <source>
        <dbReference type="EMBL" id="KAL2268799.1"/>
    </source>
</evidence>
<dbReference type="GeneID" id="98124690"/>
<gene>
    <name evidence="1" type="ORF">VTJ83DRAFT_3645</name>
</gene>
<accession>A0ABR4DGV8</accession>
<dbReference type="RefSeq" id="XP_070867523.1">
    <property type="nucleotide sequence ID" value="XM_071010046.1"/>
</dbReference>
<evidence type="ECO:0000313" key="2">
    <source>
        <dbReference type="Proteomes" id="UP001600064"/>
    </source>
</evidence>
<dbReference type="Proteomes" id="UP001600064">
    <property type="component" value="Unassembled WGS sequence"/>
</dbReference>
<reference evidence="1 2" key="1">
    <citation type="journal article" date="2024" name="Commun. Biol.">
        <title>Comparative genomic analysis of thermophilic fungi reveals convergent evolutionary adaptations and gene losses.</title>
        <authorList>
            <person name="Steindorff A.S."/>
            <person name="Aguilar-Pontes M.V."/>
            <person name="Robinson A.J."/>
            <person name="Andreopoulos B."/>
            <person name="LaButti K."/>
            <person name="Kuo A."/>
            <person name="Mondo S."/>
            <person name="Riley R."/>
            <person name="Otillar R."/>
            <person name="Haridas S."/>
            <person name="Lipzen A."/>
            <person name="Grimwood J."/>
            <person name="Schmutz J."/>
            <person name="Clum A."/>
            <person name="Reid I.D."/>
            <person name="Moisan M.C."/>
            <person name="Butler G."/>
            <person name="Nguyen T.T.M."/>
            <person name="Dewar K."/>
            <person name="Conant G."/>
            <person name="Drula E."/>
            <person name="Henrissat B."/>
            <person name="Hansel C."/>
            <person name="Singer S."/>
            <person name="Hutchinson M.I."/>
            <person name="de Vries R.P."/>
            <person name="Natvig D.O."/>
            <person name="Powell A.J."/>
            <person name="Tsang A."/>
            <person name="Grigoriev I.V."/>
        </authorList>
    </citation>
    <scope>NUCLEOTIDE SEQUENCE [LARGE SCALE GENOMIC DNA]</scope>
    <source>
        <strain evidence="1 2">ATCC 22073</strain>
    </source>
</reference>
<name>A0ABR4DGV8_9PEZI</name>
<keyword evidence="2" id="KW-1185">Reference proteome</keyword>
<proteinExistence type="predicted"/>